<sequence>MSFFRRAIRIVGNWFWIRVLPPYELVVVEESLPRSLKRGILYIVQEDGYVEQAAMICPCGCREILHMNMFPDERPCWSLLKHDDGSYSLRPSVWRMKGCRSHFWFRNNRIHWCNNSGPWWNRL</sequence>
<dbReference type="Proteomes" id="UP000434052">
    <property type="component" value="Unassembled WGS sequence"/>
</dbReference>
<dbReference type="InterPro" id="IPR045384">
    <property type="entry name" value="DUF6527"/>
</dbReference>
<comment type="caution">
    <text evidence="1">The sequence shown here is derived from an EMBL/GenBank/DDBJ whole genome shotgun (WGS) entry which is preliminary data.</text>
</comment>
<name>A0A6P1ZE58_9BACT</name>
<dbReference type="EMBL" id="QMIF01000022">
    <property type="protein sequence ID" value="TVM30538.1"/>
    <property type="molecule type" value="Genomic_DNA"/>
</dbReference>
<dbReference type="AlphaFoldDB" id="A0A6P1ZE58"/>
<organism evidence="1 2">
    <name type="scientific">Oceanidesulfovibrio marinus</name>
    <dbReference type="NCBI Taxonomy" id="370038"/>
    <lineage>
        <taxon>Bacteria</taxon>
        <taxon>Pseudomonadati</taxon>
        <taxon>Thermodesulfobacteriota</taxon>
        <taxon>Desulfovibrionia</taxon>
        <taxon>Desulfovibrionales</taxon>
        <taxon>Desulfovibrionaceae</taxon>
        <taxon>Oceanidesulfovibrio</taxon>
    </lineage>
</organism>
<dbReference type="RefSeq" id="WP_144307328.1">
    <property type="nucleotide sequence ID" value="NZ_QMIF01000022.1"/>
</dbReference>
<dbReference type="Pfam" id="PF20137">
    <property type="entry name" value="BubE"/>
    <property type="match status" value="1"/>
</dbReference>
<proteinExistence type="predicted"/>
<accession>A0A6P1ZE58</accession>
<protein>
    <submittedName>
        <fullName evidence="1">Uncharacterized protein</fullName>
    </submittedName>
</protein>
<reference evidence="1 2" key="1">
    <citation type="submission" date="2018-06" db="EMBL/GenBank/DDBJ databases">
        <title>Complete genome of Desulfovibrio marinus P48SEP.</title>
        <authorList>
            <person name="Crispim J.S."/>
            <person name="Vidigal P.M.P."/>
            <person name="Silva L.C.F."/>
            <person name="Araujo L.C."/>
            <person name="Laguardia C.N."/>
            <person name="Dias R.S."/>
            <person name="Sousa M.P."/>
            <person name="Paula S.O."/>
            <person name="Silva C."/>
        </authorList>
    </citation>
    <scope>NUCLEOTIDE SEQUENCE [LARGE SCALE GENOMIC DNA]</scope>
    <source>
        <strain evidence="1 2">P48SEP</strain>
    </source>
</reference>
<gene>
    <name evidence="1" type="ORF">DQK91_20760</name>
</gene>
<evidence type="ECO:0000313" key="2">
    <source>
        <dbReference type="Proteomes" id="UP000434052"/>
    </source>
</evidence>
<evidence type="ECO:0000313" key="1">
    <source>
        <dbReference type="EMBL" id="TVM30538.1"/>
    </source>
</evidence>